<organism evidence="1">
    <name type="scientific">uncultured Caudovirales phage</name>
    <dbReference type="NCBI Taxonomy" id="2100421"/>
    <lineage>
        <taxon>Viruses</taxon>
        <taxon>Duplodnaviria</taxon>
        <taxon>Heunggongvirae</taxon>
        <taxon>Uroviricota</taxon>
        <taxon>Caudoviricetes</taxon>
        <taxon>Peduoviridae</taxon>
        <taxon>Maltschvirus</taxon>
        <taxon>Maltschvirus maltsch</taxon>
    </lineage>
</organism>
<evidence type="ECO:0000313" key="1">
    <source>
        <dbReference type="EMBL" id="CAB5221944.1"/>
    </source>
</evidence>
<name>A0A6J7X0R7_9CAUD</name>
<reference evidence="1" key="1">
    <citation type="submission" date="2020-05" db="EMBL/GenBank/DDBJ databases">
        <authorList>
            <person name="Chiriac C."/>
            <person name="Salcher M."/>
            <person name="Ghai R."/>
            <person name="Kavagutti S V."/>
        </authorList>
    </citation>
    <scope>NUCLEOTIDE SEQUENCE</scope>
</reference>
<sequence>MPVKVYYYTRDKDGYASEDKTYESHEEDLFLYQHINNARKEAGVPRDRFFIINTSCSPRKKPTWINPDWPLAPFPKLKKAKLAFGRYVIEKPPEPVDPDYE</sequence>
<accession>A0A6J7X0R7</accession>
<protein>
    <submittedName>
        <fullName evidence="1">Uncharacterized protein</fullName>
    </submittedName>
</protein>
<proteinExistence type="predicted"/>
<dbReference type="EMBL" id="LR798294">
    <property type="protein sequence ID" value="CAB5221944.1"/>
    <property type="molecule type" value="Genomic_DNA"/>
</dbReference>
<gene>
    <name evidence="1" type="ORF">UFOVP242_158</name>
</gene>